<evidence type="ECO:0000256" key="4">
    <source>
        <dbReference type="ARBA" id="ARBA00023295"/>
    </source>
</evidence>
<organism evidence="10 11">
    <name type="scientific">Candidatus Egerieicola faecale</name>
    <dbReference type="NCBI Taxonomy" id="2840774"/>
    <lineage>
        <taxon>Bacteria</taxon>
        <taxon>Bacillati</taxon>
        <taxon>Bacillota</taxon>
        <taxon>Clostridia</taxon>
        <taxon>Eubacteriales</taxon>
        <taxon>Oscillospiraceae</taxon>
        <taxon>Oscillospiraceae incertae sedis</taxon>
        <taxon>Candidatus Egerieicola</taxon>
    </lineage>
</organism>
<feature type="region of interest" description="Disordered" evidence="8">
    <location>
        <begin position="1"/>
        <end position="33"/>
    </location>
</feature>
<keyword evidence="4 7" id="KW-0326">Glycosidase</keyword>
<dbReference type="InterPro" id="IPR006710">
    <property type="entry name" value="Glyco_hydro_43"/>
</dbReference>
<comment type="pathway">
    <text evidence="1">Glycan metabolism; L-arabinan degradation.</text>
</comment>
<evidence type="ECO:0000256" key="5">
    <source>
        <dbReference type="PIRSR" id="PIRSR606710-1"/>
    </source>
</evidence>
<dbReference type="GO" id="GO:0004553">
    <property type="term" value="F:hydrolase activity, hydrolyzing O-glycosyl compounds"/>
    <property type="evidence" value="ECO:0007669"/>
    <property type="project" value="InterPro"/>
</dbReference>
<evidence type="ECO:0000256" key="1">
    <source>
        <dbReference type="ARBA" id="ARBA00004834"/>
    </source>
</evidence>
<dbReference type="PANTHER" id="PTHR43301">
    <property type="entry name" value="ARABINAN ENDO-1,5-ALPHA-L-ARABINOSIDASE"/>
    <property type="match status" value="1"/>
</dbReference>
<keyword evidence="3 7" id="KW-0378">Hydrolase</keyword>
<dbReference type="AlphaFoldDB" id="A0A9D1IR33"/>
<proteinExistence type="inferred from homology"/>
<evidence type="ECO:0000256" key="6">
    <source>
        <dbReference type="PIRSR" id="PIRSR606710-2"/>
    </source>
</evidence>
<feature type="domain" description="Extracellular endo-alpha-(1-&gt;5)-L-arabinanase C-terminal" evidence="9">
    <location>
        <begin position="366"/>
        <end position="471"/>
    </location>
</feature>
<dbReference type="InterPro" id="IPR032291">
    <property type="entry name" value="Abn2_C"/>
</dbReference>
<dbReference type="CDD" id="cd08998">
    <property type="entry name" value="GH43_Arb43a-like"/>
    <property type="match status" value="1"/>
</dbReference>
<gene>
    <name evidence="10" type="ORF">IAD19_04635</name>
</gene>
<comment type="similarity">
    <text evidence="2 7">Belongs to the glycosyl hydrolase 43 family.</text>
</comment>
<accession>A0A9D1IR33</accession>
<dbReference type="InterPro" id="IPR050727">
    <property type="entry name" value="GH43_arabinanases"/>
</dbReference>
<feature type="active site" description="Proton acceptor" evidence="5">
    <location>
        <position position="33"/>
    </location>
</feature>
<feature type="site" description="Important for catalytic activity, responsible for pKa modulation of the active site Glu and correct orientation of both the proton donor and substrate" evidence="6">
    <location>
        <position position="163"/>
    </location>
</feature>
<dbReference type="Gene3D" id="2.40.128.10">
    <property type="match status" value="1"/>
</dbReference>
<evidence type="ECO:0000256" key="2">
    <source>
        <dbReference type="ARBA" id="ARBA00009865"/>
    </source>
</evidence>
<reference evidence="10" key="1">
    <citation type="submission" date="2020-10" db="EMBL/GenBank/DDBJ databases">
        <authorList>
            <person name="Gilroy R."/>
        </authorList>
    </citation>
    <scope>NUCLEOTIDE SEQUENCE</scope>
    <source>
        <strain evidence="10">4509</strain>
    </source>
</reference>
<dbReference type="EMBL" id="DVMX01000093">
    <property type="protein sequence ID" value="HIU41822.1"/>
    <property type="molecule type" value="Genomic_DNA"/>
</dbReference>
<dbReference type="Pfam" id="PF04616">
    <property type="entry name" value="Glyco_hydro_43"/>
    <property type="match status" value="1"/>
</dbReference>
<protein>
    <submittedName>
        <fullName evidence="10">Arabinan endo-1,5-alpha-L-arabinosidase</fullName>
    </submittedName>
</protein>
<evidence type="ECO:0000256" key="3">
    <source>
        <dbReference type="ARBA" id="ARBA00022801"/>
    </source>
</evidence>
<sequence length="476" mass="53630">MSPLEKLPLPEQPPMKKLGVYDRSKNPTFESHDPGLMKDPVTGWYLSYSTDSSCSKTKPKQGIPLRRSRDLVHWEYLDTVLEEDSIQQAKQNGNRKPTPTFWAPFVEYSHGEYRMYYSSTRGFGSSESKIWLAVSQKPEGPFVNRGVVMDTWDTDNTLPNAIDAHIVDTPEGEKYMIYGSFFGGIFAKQLDPKTGMPLDGNSRSLGTLLARKGHNTVDGPEGAAVIYNPEERYYYLFLSYGWLGDGYDIRVARSRSVTGPYVDFQGRSMIGDTMGVKLAGSYQFTASDPLADTSTPNWTYGGFRGPGHGVPFFDPDTGRYYFCHHVRDGAKAYAKRHTWEGKTSFTKHFMMIRQMVFVHGWPVFSPEDFAGEDQGLIPADCLPGTWEFIHFPEKGDRPKKGKAGSLKADGTGIWMDKKPMTYEYQQEQGLLTLQGKKQTVTGKVLKCYDLENSRPTICFTGLTQDGEAVWGKLLRE</sequence>
<dbReference type="Gene3D" id="2.115.10.20">
    <property type="entry name" value="Glycosyl hydrolase domain, family 43"/>
    <property type="match status" value="1"/>
</dbReference>
<name>A0A9D1IR33_9FIRM</name>
<dbReference type="Pfam" id="PF16369">
    <property type="entry name" value="GH43_C"/>
    <property type="match status" value="1"/>
</dbReference>
<feature type="compositionally biased region" description="Basic and acidic residues" evidence="8">
    <location>
        <begin position="19"/>
        <end position="33"/>
    </location>
</feature>
<evidence type="ECO:0000256" key="8">
    <source>
        <dbReference type="SAM" id="MobiDB-lite"/>
    </source>
</evidence>
<dbReference type="PANTHER" id="PTHR43301:SF3">
    <property type="entry name" value="ARABINAN ENDO-1,5-ALPHA-L-ARABINOSIDASE A-RELATED"/>
    <property type="match status" value="1"/>
</dbReference>
<dbReference type="GO" id="GO:0005975">
    <property type="term" value="P:carbohydrate metabolic process"/>
    <property type="evidence" value="ECO:0007669"/>
    <property type="project" value="InterPro"/>
</dbReference>
<dbReference type="Proteomes" id="UP000824082">
    <property type="component" value="Unassembled WGS sequence"/>
</dbReference>
<dbReference type="InterPro" id="IPR023296">
    <property type="entry name" value="Glyco_hydro_beta-prop_sf"/>
</dbReference>
<feature type="active site" description="Proton donor" evidence="5">
    <location>
        <position position="221"/>
    </location>
</feature>
<evidence type="ECO:0000313" key="11">
    <source>
        <dbReference type="Proteomes" id="UP000824082"/>
    </source>
</evidence>
<evidence type="ECO:0000259" key="9">
    <source>
        <dbReference type="Pfam" id="PF16369"/>
    </source>
</evidence>
<evidence type="ECO:0000256" key="7">
    <source>
        <dbReference type="RuleBase" id="RU361187"/>
    </source>
</evidence>
<reference evidence="10" key="2">
    <citation type="journal article" date="2021" name="PeerJ">
        <title>Extensive microbial diversity within the chicken gut microbiome revealed by metagenomics and culture.</title>
        <authorList>
            <person name="Gilroy R."/>
            <person name="Ravi A."/>
            <person name="Getino M."/>
            <person name="Pursley I."/>
            <person name="Horton D.L."/>
            <person name="Alikhan N.F."/>
            <person name="Baker D."/>
            <person name="Gharbi K."/>
            <person name="Hall N."/>
            <person name="Watson M."/>
            <person name="Adriaenssens E.M."/>
            <person name="Foster-Nyarko E."/>
            <person name="Jarju S."/>
            <person name="Secka A."/>
            <person name="Antonio M."/>
            <person name="Oren A."/>
            <person name="Chaudhuri R.R."/>
            <person name="La Ragione R."/>
            <person name="Hildebrand F."/>
            <person name="Pallen M.J."/>
        </authorList>
    </citation>
    <scope>NUCLEOTIDE SEQUENCE</scope>
    <source>
        <strain evidence="10">4509</strain>
    </source>
</reference>
<dbReference type="SUPFAM" id="SSF75005">
    <property type="entry name" value="Arabinanase/levansucrase/invertase"/>
    <property type="match status" value="1"/>
</dbReference>
<evidence type="ECO:0000313" key="10">
    <source>
        <dbReference type="EMBL" id="HIU41822.1"/>
    </source>
</evidence>
<comment type="caution">
    <text evidence="10">The sequence shown here is derived from an EMBL/GenBank/DDBJ whole genome shotgun (WGS) entry which is preliminary data.</text>
</comment>